<reference evidence="2 3" key="2">
    <citation type="submission" date="2024-07" db="EMBL/GenBank/DDBJ databases">
        <authorList>
            <person name="Akdeniz Z."/>
        </authorList>
    </citation>
    <scope>NUCLEOTIDE SEQUENCE [LARGE SCALE GENOMIC DNA]</scope>
</reference>
<dbReference type="EMBL" id="CAXDID020000109">
    <property type="protein sequence ID" value="CAL6029324.1"/>
    <property type="molecule type" value="Genomic_DNA"/>
</dbReference>
<dbReference type="Proteomes" id="UP001642409">
    <property type="component" value="Unassembled WGS sequence"/>
</dbReference>
<proteinExistence type="predicted"/>
<evidence type="ECO:0000313" key="1">
    <source>
        <dbReference type="EMBL" id="CAI9941735.1"/>
    </source>
</evidence>
<dbReference type="AlphaFoldDB" id="A0AA86PUP4"/>
<comment type="caution">
    <text evidence="1">The sequence shown here is derived from an EMBL/GenBank/DDBJ whole genome shotgun (WGS) entry which is preliminary data.</text>
</comment>
<dbReference type="EMBL" id="CATOUU010000695">
    <property type="protein sequence ID" value="CAI9941735.1"/>
    <property type="molecule type" value="Genomic_DNA"/>
</dbReference>
<sequence>MSGEYLTILTNTQQDPKRVKEIQENELPQEYARRYCMQYNLSPKLHNQVKKQYKQIQQVQDVSTLKVDSFHAVQFKFRDTDMLRQTNNWQQQTNMEIQLAEQRHQAYKKSDCNDLQRQNFSKNKIIVEQQREIFEIEQSQIQEKVQILDITADNAFEYDYILSRKIQQQVQEQYDNSGPVWGIGGISMEEVQERFVKIRNDKLIEDPMTENTTKYPFNPLRDEYFALTKQIVKRKIDILSSLLVKYKLQTFYEQFNEVWPLILQELSFQFDLKLQDCRNSFKQLLYEQVAPITDQRRNVMIHICNELKRLLEEEFSVDIDKLIKNLFAQNLFNKNKHLAEKVMSYIKDVTYYLPNSHNPDNKFISANIQQRVGDSTSINDNIRYIEAFSQIVNINQLFSNVNLDKSIITATYNYLQQPQVARLSFYINQMFEVVFLEPLLQTLNHFKTEKGSNMAKSTTALEVLQTAGEALTPAKQSAIRHKDFWDFCQLLNDKQQQVNALQGQFFINKIQNEWESMIENDQQVDIINGGQKMFVNALKTELKQQQRAISPMRFRKFKYEYMDKKAKEQEDPSEQQIKIHKLQISPRKTHHFGVVLPVALIAAKMAAIKVAEEKYAFLLFSHVGRVQEQKFLALISEIIRSGGVVSKTVEK</sequence>
<gene>
    <name evidence="1" type="ORF">HINF_LOCUS29380</name>
    <name evidence="2" type="ORF">HINF_LOCUS32237</name>
</gene>
<protein>
    <submittedName>
        <fullName evidence="1">Uncharacterized protein</fullName>
    </submittedName>
</protein>
<evidence type="ECO:0000313" key="3">
    <source>
        <dbReference type="Proteomes" id="UP001642409"/>
    </source>
</evidence>
<reference evidence="1" key="1">
    <citation type="submission" date="2023-06" db="EMBL/GenBank/DDBJ databases">
        <authorList>
            <person name="Kurt Z."/>
        </authorList>
    </citation>
    <scope>NUCLEOTIDE SEQUENCE</scope>
</reference>
<keyword evidence="3" id="KW-1185">Reference proteome</keyword>
<name>A0AA86PUP4_9EUKA</name>
<organism evidence="1">
    <name type="scientific">Hexamita inflata</name>
    <dbReference type="NCBI Taxonomy" id="28002"/>
    <lineage>
        <taxon>Eukaryota</taxon>
        <taxon>Metamonada</taxon>
        <taxon>Diplomonadida</taxon>
        <taxon>Hexamitidae</taxon>
        <taxon>Hexamitinae</taxon>
        <taxon>Hexamita</taxon>
    </lineage>
</organism>
<evidence type="ECO:0000313" key="2">
    <source>
        <dbReference type="EMBL" id="CAL6029324.1"/>
    </source>
</evidence>
<accession>A0AA86PUP4</accession>